<keyword evidence="3" id="KW-1185">Reference proteome</keyword>
<proteinExistence type="predicted"/>
<organism evidence="2 3">
    <name type="scientific">Desulfosarcina ovata subsp. ovata</name>
    <dbReference type="NCBI Taxonomy" id="2752305"/>
    <lineage>
        <taxon>Bacteria</taxon>
        <taxon>Pseudomonadati</taxon>
        <taxon>Thermodesulfobacteriota</taxon>
        <taxon>Desulfobacteria</taxon>
        <taxon>Desulfobacterales</taxon>
        <taxon>Desulfosarcinaceae</taxon>
        <taxon>Desulfosarcina</taxon>
    </lineage>
</organism>
<accession>A0A5K8ADN3</accession>
<dbReference type="EMBL" id="AP021879">
    <property type="protein sequence ID" value="BBO90687.1"/>
    <property type="molecule type" value="Genomic_DNA"/>
</dbReference>
<reference evidence="2 3" key="1">
    <citation type="submission" date="2019-11" db="EMBL/GenBank/DDBJ databases">
        <title>Comparative genomics of hydrocarbon-degrading Desulfosarcina strains.</title>
        <authorList>
            <person name="Watanabe M."/>
            <person name="Kojima H."/>
            <person name="Fukui M."/>
        </authorList>
    </citation>
    <scope>NUCLEOTIDE SEQUENCE [LARGE SCALE GENOMIC DNA]</scope>
    <source>
        <strain evidence="3">oXyS1</strain>
    </source>
</reference>
<feature type="region of interest" description="Disordered" evidence="1">
    <location>
        <begin position="128"/>
        <end position="159"/>
    </location>
</feature>
<gene>
    <name evidence="2" type="ORF">DSCOOX_38670</name>
</gene>
<evidence type="ECO:0000313" key="3">
    <source>
        <dbReference type="Proteomes" id="UP000422108"/>
    </source>
</evidence>
<dbReference type="Proteomes" id="UP000422108">
    <property type="component" value="Chromosome"/>
</dbReference>
<dbReference type="RefSeq" id="WP_155311712.1">
    <property type="nucleotide sequence ID" value="NZ_AP021879.1"/>
</dbReference>
<protein>
    <submittedName>
        <fullName evidence="2">Uncharacterized protein</fullName>
    </submittedName>
</protein>
<dbReference type="AlphaFoldDB" id="A0A5K8ADN3"/>
<evidence type="ECO:0000313" key="2">
    <source>
        <dbReference type="EMBL" id="BBO90687.1"/>
    </source>
</evidence>
<sequence>MHIFLRTLFVFLMSMIWLPSGIQAQQQIIPAAELLKQLNLPSGMGQVWEGEITFTQKDSKSKHIDDTQLGHQQEVVDRQTIQASATIRFCGCGRFYVSNVQRAWKETWDRGRIDAYYKTMCNKETADGRSEAVPVSPGNEVSEEESGSGELCPQREKGKNGQTIKWFDETNYDMKPKGARVGLTPAPYQGGYWLDAAVELFVNYTSEAESLQTDVCSGKRKSSKRLMTTVPFAQEPRSSESGGEDNKICRFQVHPVSRKFVLHKHIKFSDGQERIKGKFTLVEEKAEKPGDWDRLMVAKYTLQMKNYCNDVFNSLYEDLAMAEAYNDPTLRGRAAGDVSTYKRLVGQQAWQTYQSNGPDPIADTSIHMSAHKCAENDKTAECKEAAKKGEKCCVLGAKEAKESLKERCLPDVIYKAVYAHERRHVRQCNMDPDMFPPNNVDKLGVYETDAYIAGIHVYISWLKRNCPNDGRLAVAEERLAVLKANRTR</sequence>
<name>A0A5K8ADN3_9BACT</name>
<evidence type="ECO:0000256" key="1">
    <source>
        <dbReference type="SAM" id="MobiDB-lite"/>
    </source>
</evidence>